<evidence type="ECO:0000313" key="15">
    <source>
        <dbReference type="EMBL" id="KAK7100587.1"/>
    </source>
</evidence>
<keyword evidence="4" id="KW-0479">Metal-binding</keyword>
<evidence type="ECO:0000256" key="1">
    <source>
        <dbReference type="ARBA" id="ARBA00004127"/>
    </source>
</evidence>
<dbReference type="GO" id="GO:0061630">
    <property type="term" value="F:ubiquitin protein ligase activity"/>
    <property type="evidence" value="ECO:0007669"/>
    <property type="project" value="InterPro"/>
</dbReference>
<reference evidence="15 16" key="1">
    <citation type="submission" date="2024-02" db="EMBL/GenBank/DDBJ databases">
        <title>Chromosome-scale genome assembly of the rough periwinkle Littorina saxatilis.</title>
        <authorList>
            <person name="De Jode A."/>
            <person name="Faria R."/>
            <person name="Formenti G."/>
            <person name="Sims Y."/>
            <person name="Smith T.P."/>
            <person name="Tracey A."/>
            <person name="Wood J.M.D."/>
            <person name="Zagrodzka Z.B."/>
            <person name="Johannesson K."/>
            <person name="Butlin R.K."/>
            <person name="Leder E.H."/>
        </authorList>
    </citation>
    <scope>NUCLEOTIDE SEQUENCE [LARGE SCALE GENOMIC DNA]</scope>
    <source>
        <strain evidence="15">Snail1</strain>
        <tissue evidence="15">Muscle</tissue>
    </source>
</reference>
<accession>A0AAN9B854</accession>
<feature type="compositionally biased region" description="Low complexity" evidence="12">
    <location>
        <begin position="65"/>
        <end position="75"/>
    </location>
</feature>
<protein>
    <recommendedName>
        <fullName evidence="2">E3 ubiquitin-protein ligase RNF170</fullName>
    </recommendedName>
    <alternativeName>
        <fullName evidence="10">RING finger protein 170</fullName>
    </alternativeName>
    <alternativeName>
        <fullName evidence="9">RING-type E3 ubiquitin transferase RNF170</fullName>
    </alternativeName>
</protein>
<feature type="transmembrane region" description="Helical" evidence="13">
    <location>
        <begin position="20"/>
        <end position="38"/>
    </location>
</feature>
<evidence type="ECO:0000256" key="7">
    <source>
        <dbReference type="ARBA" id="ARBA00022989"/>
    </source>
</evidence>
<evidence type="ECO:0000256" key="3">
    <source>
        <dbReference type="ARBA" id="ARBA00022692"/>
    </source>
</evidence>
<dbReference type="PANTHER" id="PTHR22894">
    <property type="entry name" value="RING-TYPE DOMAIN-CONTAINING PROTEIN"/>
    <property type="match status" value="1"/>
</dbReference>
<dbReference type="InterPro" id="IPR038896">
    <property type="entry name" value="RNF170"/>
</dbReference>
<dbReference type="GO" id="GO:0012505">
    <property type="term" value="C:endomembrane system"/>
    <property type="evidence" value="ECO:0007669"/>
    <property type="project" value="UniProtKB-SubCell"/>
</dbReference>
<evidence type="ECO:0000256" key="2">
    <source>
        <dbReference type="ARBA" id="ARBA00014068"/>
    </source>
</evidence>
<evidence type="ECO:0000256" key="11">
    <source>
        <dbReference type="PROSITE-ProRule" id="PRU00175"/>
    </source>
</evidence>
<feature type="domain" description="RING-type" evidence="14">
    <location>
        <begin position="95"/>
        <end position="138"/>
    </location>
</feature>
<dbReference type="GO" id="GO:0008270">
    <property type="term" value="F:zinc ion binding"/>
    <property type="evidence" value="ECO:0007669"/>
    <property type="project" value="UniProtKB-KW"/>
</dbReference>
<dbReference type="CDD" id="cd16553">
    <property type="entry name" value="RING-HC_RNF170"/>
    <property type="match status" value="1"/>
</dbReference>
<dbReference type="InterPro" id="IPR018957">
    <property type="entry name" value="Znf_C3HC4_RING-type"/>
</dbReference>
<dbReference type="Gene3D" id="3.30.40.10">
    <property type="entry name" value="Zinc/RING finger domain, C3HC4 (zinc finger)"/>
    <property type="match status" value="1"/>
</dbReference>
<evidence type="ECO:0000256" key="13">
    <source>
        <dbReference type="SAM" id="Phobius"/>
    </source>
</evidence>
<dbReference type="InterPro" id="IPR010652">
    <property type="entry name" value="DUF1232"/>
</dbReference>
<name>A0AAN9B854_9CAEN</name>
<keyword evidence="3 13" id="KW-0812">Transmembrane</keyword>
<evidence type="ECO:0000256" key="12">
    <source>
        <dbReference type="SAM" id="MobiDB-lite"/>
    </source>
</evidence>
<evidence type="ECO:0000259" key="14">
    <source>
        <dbReference type="PROSITE" id="PS50089"/>
    </source>
</evidence>
<feature type="transmembrane region" description="Helical" evidence="13">
    <location>
        <begin position="236"/>
        <end position="259"/>
    </location>
</feature>
<keyword evidence="16" id="KW-1185">Reference proteome</keyword>
<gene>
    <name evidence="15" type="ORF">V1264_023511</name>
</gene>
<keyword evidence="6" id="KW-0862">Zinc</keyword>
<evidence type="ECO:0000256" key="6">
    <source>
        <dbReference type="ARBA" id="ARBA00022833"/>
    </source>
</evidence>
<evidence type="ECO:0000256" key="5">
    <source>
        <dbReference type="ARBA" id="ARBA00022771"/>
    </source>
</evidence>
<evidence type="ECO:0000256" key="9">
    <source>
        <dbReference type="ARBA" id="ARBA00030110"/>
    </source>
</evidence>
<dbReference type="SMART" id="SM00184">
    <property type="entry name" value="RING"/>
    <property type="match status" value="1"/>
</dbReference>
<dbReference type="PANTHER" id="PTHR22894:SF5">
    <property type="entry name" value="RING-TYPE DOMAIN-CONTAINING PROTEIN"/>
    <property type="match status" value="1"/>
</dbReference>
<sequence length="277" mass="30963">MSGAFPVKTGLVEGFGNEVLIGLAAFFGVLIPMIAFIFNRQRHAAGIHPDSAANVESTRLHLRQNSSTTTNASSSYESQQERPQPRSHNTGQLTCPVCLGEAIYAVETNCGHLYCGLCIITYWRHQNWLGAVPCPSCRTQVTLLLPNFTQAEMLETTEESTDIIQQVNDYNRRFSGEPRPILDYVRDLPTLLRHAWNEFFTVGGLIFMFRVRVVVCIIAAFVYFISPLDIIPEAAFGILGFLDDLFIVLLLAIYISIIYRQIVEARATRATNNPAET</sequence>
<dbReference type="InterPro" id="IPR001841">
    <property type="entry name" value="Znf_RING"/>
</dbReference>
<dbReference type="PROSITE" id="PS00518">
    <property type="entry name" value="ZF_RING_1"/>
    <property type="match status" value="1"/>
</dbReference>
<feature type="region of interest" description="Disordered" evidence="12">
    <location>
        <begin position="63"/>
        <end position="90"/>
    </location>
</feature>
<keyword evidence="5 11" id="KW-0863">Zinc-finger</keyword>
<evidence type="ECO:0000256" key="10">
    <source>
        <dbReference type="ARBA" id="ARBA00031107"/>
    </source>
</evidence>
<comment type="subcellular location">
    <subcellularLocation>
        <location evidence="1">Endomembrane system</location>
        <topology evidence="1">Multi-pass membrane protein</topology>
    </subcellularLocation>
</comment>
<keyword evidence="8 13" id="KW-0472">Membrane</keyword>
<proteinExistence type="predicted"/>
<evidence type="ECO:0000256" key="8">
    <source>
        <dbReference type="ARBA" id="ARBA00023136"/>
    </source>
</evidence>
<evidence type="ECO:0000313" key="16">
    <source>
        <dbReference type="Proteomes" id="UP001374579"/>
    </source>
</evidence>
<evidence type="ECO:0000256" key="4">
    <source>
        <dbReference type="ARBA" id="ARBA00022723"/>
    </source>
</evidence>
<dbReference type="SUPFAM" id="SSF57850">
    <property type="entry name" value="RING/U-box"/>
    <property type="match status" value="1"/>
</dbReference>
<feature type="transmembrane region" description="Helical" evidence="13">
    <location>
        <begin position="199"/>
        <end position="224"/>
    </location>
</feature>
<dbReference type="Pfam" id="PF00097">
    <property type="entry name" value="zf-C3HC4"/>
    <property type="match status" value="1"/>
</dbReference>
<dbReference type="PROSITE" id="PS50089">
    <property type="entry name" value="ZF_RING_2"/>
    <property type="match status" value="1"/>
</dbReference>
<dbReference type="Proteomes" id="UP001374579">
    <property type="component" value="Unassembled WGS sequence"/>
</dbReference>
<dbReference type="Pfam" id="PF06803">
    <property type="entry name" value="DUF1232"/>
    <property type="match status" value="1"/>
</dbReference>
<dbReference type="EMBL" id="JBAMIC010000011">
    <property type="protein sequence ID" value="KAK7100587.1"/>
    <property type="molecule type" value="Genomic_DNA"/>
</dbReference>
<dbReference type="AlphaFoldDB" id="A0AAN9B854"/>
<organism evidence="15 16">
    <name type="scientific">Littorina saxatilis</name>
    <dbReference type="NCBI Taxonomy" id="31220"/>
    <lineage>
        <taxon>Eukaryota</taxon>
        <taxon>Metazoa</taxon>
        <taxon>Spiralia</taxon>
        <taxon>Lophotrochozoa</taxon>
        <taxon>Mollusca</taxon>
        <taxon>Gastropoda</taxon>
        <taxon>Caenogastropoda</taxon>
        <taxon>Littorinimorpha</taxon>
        <taxon>Littorinoidea</taxon>
        <taxon>Littorinidae</taxon>
        <taxon>Littorina</taxon>
    </lineage>
</organism>
<comment type="caution">
    <text evidence="15">The sequence shown here is derived from an EMBL/GenBank/DDBJ whole genome shotgun (WGS) entry which is preliminary data.</text>
</comment>
<dbReference type="InterPro" id="IPR013083">
    <property type="entry name" value="Znf_RING/FYVE/PHD"/>
</dbReference>
<keyword evidence="7 13" id="KW-1133">Transmembrane helix</keyword>
<dbReference type="InterPro" id="IPR017907">
    <property type="entry name" value="Znf_RING_CS"/>
</dbReference>